<dbReference type="CDD" id="cd00032">
    <property type="entry name" value="CASc"/>
    <property type="match status" value="1"/>
</dbReference>
<keyword evidence="6" id="KW-0865">Zymogen</keyword>
<dbReference type="PROSITE" id="PS50207">
    <property type="entry name" value="CASPASE_P10"/>
    <property type="match status" value="1"/>
</dbReference>
<keyword evidence="11" id="KW-1185">Reference proteome</keyword>
<dbReference type="GO" id="GO:0045476">
    <property type="term" value="P:nurse cell apoptotic process"/>
    <property type="evidence" value="ECO:0007669"/>
    <property type="project" value="UniProtKB-ARBA"/>
</dbReference>
<evidence type="ECO:0000313" key="11">
    <source>
        <dbReference type="Proteomes" id="UP001329430"/>
    </source>
</evidence>
<keyword evidence="5" id="KW-0788">Thiol protease</keyword>
<gene>
    <name evidence="10" type="ORF">RI129_011162</name>
</gene>
<evidence type="ECO:0000256" key="5">
    <source>
        <dbReference type="ARBA" id="ARBA00022807"/>
    </source>
</evidence>
<keyword evidence="3" id="KW-0053">Apoptosis</keyword>
<dbReference type="GO" id="GO:1990525">
    <property type="term" value="F:BIR domain binding"/>
    <property type="evidence" value="ECO:0007669"/>
    <property type="project" value="UniProtKB-ARBA"/>
</dbReference>
<dbReference type="PROSITE" id="PS01122">
    <property type="entry name" value="CASPASE_CYS"/>
    <property type="match status" value="1"/>
</dbReference>
<feature type="domain" description="Caspase family p20" evidence="9">
    <location>
        <begin position="42"/>
        <end position="164"/>
    </location>
</feature>
<comment type="similarity">
    <text evidence="1 7">Belongs to the peptidase C14A family.</text>
</comment>
<dbReference type="PANTHER" id="PTHR48169">
    <property type="entry name" value="DED DOMAIN-CONTAINING PROTEIN"/>
    <property type="match status" value="1"/>
</dbReference>
<accession>A0AAN7V8D7</accession>
<organism evidence="10 11">
    <name type="scientific">Pyrocoelia pectoralis</name>
    <dbReference type="NCBI Taxonomy" id="417401"/>
    <lineage>
        <taxon>Eukaryota</taxon>
        <taxon>Metazoa</taxon>
        <taxon>Ecdysozoa</taxon>
        <taxon>Arthropoda</taxon>
        <taxon>Hexapoda</taxon>
        <taxon>Insecta</taxon>
        <taxon>Pterygota</taxon>
        <taxon>Neoptera</taxon>
        <taxon>Endopterygota</taxon>
        <taxon>Coleoptera</taxon>
        <taxon>Polyphaga</taxon>
        <taxon>Elateriformia</taxon>
        <taxon>Elateroidea</taxon>
        <taxon>Lampyridae</taxon>
        <taxon>Lampyrinae</taxon>
        <taxon>Pyrocoelia</taxon>
    </lineage>
</organism>
<dbReference type="EMBL" id="JAVRBK010000008">
    <property type="protein sequence ID" value="KAK5640351.1"/>
    <property type="molecule type" value="Genomic_DNA"/>
</dbReference>
<dbReference type="GO" id="GO:0043067">
    <property type="term" value="P:regulation of programmed cell death"/>
    <property type="evidence" value="ECO:0007669"/>
    <property type="project" value="UniProtKB-ARBA"/>
</dbReference>
<sequence length="278" mass="32141">MDQETETDALNFSSITGYGESTNSCLTILDPYADTYDMNHYRRGTAIIFSHLEYDIDLMKREGTAKDEKDLEKVLKLLKFDVTIYNDLKYEAIYEVIHTLSKSDHSDVDCLLIAVMTHGDRGKIYARDRWYPPNFLWNSFSGDKCPGLVGKPKLFFVQACRGNQTDNGTRIRSRIQCDAQASGYTIPVMADILVMYSCYDGYLSWRCPHSGSWFIQSLCEELRLRSRDTDLLTLLTFLNRRMAISYKSISPNRKEMHEKKQIGTIVSTLTRLLYFYPK</sequence>
<dbReference type="GO" id="GO:0004197">
    <property type="term" value="F:cysteine-type endopeptidase activity"/>
    <property type="evidence" value="ECO:0007669"/>
    <property type="project" value="InterPro"/>
</dbReference>
<dbReference type="PRINTS" id="PR00376">
    <property type="entry name" value="IL1BCENZYME"/>
</dbReference>
<dbReference type="GO" id="GO:0016322">
    <property type="term" value="P:neuron remodeling"/>
    <property type="evidence" value="ECO:0007669"/>
    <property type="project" value="UniProtKB-ARBA"/>
</dbReference>
<reference evidence="10 11" key="1">
    <citation type="journal article" date="2024" name="Insects">
        <title>An Improved Chromosome-Level Genome Assembly of the Firefly Pyrocoelia pectoralis.</title>
        <authorList>
            <person name="Fu X."/>
            <person name="Meyer-Rochow V.B."/>
            <person name="Ballantyne L."/>
            <person name="Zhu X."/>
        </authorList>
    </citation>
    <scope>NUCLEOTIDE SEQUENCE [LARGE SCALE GENOMIC DNA]</scope>
    <source>
        <strain evidence="10">XCY_ONT2</strain>
    </source>
</reference>
<dbReference type="Gene3D" id="3.40.50.1460">
    <property type="match status" value="1"/>
</dbReference>
<dbReference type="InterPro" id="IPR029030">
    <property type="entry name" value="Caspase-like_dom_sf"/>
</dbReference>
<dbReference type="InterPro" id="IPR011600">
    <property type="entry name" value="Pept_C14_caspase"/>
</dbReference>
<dbReference type="SUPFAM" id="SSF52129">
    <property type="entry name" value="Caspase-like"/>
    <property type="match status" value="1"/>
</dbReference>
<dbReference type="GO" id="GO:0045751">
    <property type="term" value="P:negative regulation of Toll signaling pathway"/>
    <property type="evidence" value="ECO:0007669"/>
    <property type="project" value="UniProtKB-ARBA"/>
</dbReference>
<dbReference type="AlphaFoldDB" id="A0AAN7V8D7"/>
<dbReference type="InterPro" id="IPR033139">
    <property type="entry name" value="Caspase_cys_AS"/>
</dbReference>
<evidence type="ECO:0000259" key="8">
    <source>
        <dbReference type="PROSITE" id="PS50207"/>
    </source>
</evidence>
<dbReference type="InterPro" id="IPR001309">
    <property type="entry name" value="Pept_C14_p20"/>
</dbReference>
<dbReference type="PANTHER" id="PTHR48169:SF7">
    <property type="entry name" value="CASPASE 10"/>
    <property type="match status" value="1"/>
</dbReference>
<dbReference type="GO" id="GO:0005737">
    <property type="term" value="C:cytoplasm"/>
    <property type="evidence" value="ECO:0007669"/>
    <property type="project" value="UniProtKB-ARBA"/>
</dbReference>
<evidence type="ECO:0000256" key="3">
    <source>
        <dbReference type="ARBA" id="ARBA00022703"/>
    </source>
</evidence>
<proteinExistence type="inferred from homology"/>
<evidence type="ECO:0000256" key="6">
    <source>
        <dbReference type="ARBA" id="ARBA00023145"/>
    </source>
</evidence>
<dbReference type="PROSITE" id="PS01121">
    <property type="entry name" value="CASPASE_HIS"/>
    <property type="match status" value="1"/>
</dbReference>
<evidence type="ECO:0000256" key="1">
    <source>
        <dbReference type="ARBA" id="ARBA00010134"/>
    </source>
</evidence>
<comment type="caution">
    <text evidence="10">The sequence shown here is derived from an EMBL/GenBank/DDBJ whole genome shotgun (WGS) entry which is preliminary data.</text>
</comment>
<dbReference type="InterPro" id="IPR016129">
    <property type="entry name" value="Caspase_his_AS"/>
</dbReference>
<evidence type="ECO:0000259" key="9">
    <source>
        <dbReference type="PROSITE" id="PS50208"/>
    </source>
</evidence>
<keyword evidence="2" id="KW-0645">Protease</keyword>
<evidence type="ECO:0000313" key="10">
    <source>
        <dbReference type="EMBL" id="KAK5640351.1"/>
    </source>
</evidence>
<dbReference type="SMART" id="SM00115">
    <property type="entry name" value="CASc"/>
    <property type="match status" value="1"/>
</dbReference>
<dbReference type="GO" id="GO:0051604">
    <property type="term" value="P:protein maturation"/>
    <property type="evidence" value="ECO:0007669"/>
    <property type="project" value="UniProtKB-ARBA"/>
</dbReference>
<evidence type="ECO:0000256" key="4">
    <source>
        <dbReference type="ARBA" id="ARBA00022801"/>
    </source>
</evidence>
<dbReference type="Proteomes" id="UP001329430">
    <property type="component" value="Chromosome 8"/>
</dbReference>
<dbReference type="GO" id="GO:0006508">
    <property type="term" value="P:proteolysis"/>
    <property type="evidence" value="ECO:0007669"/>
    <property type="project" value="UniProtKB-KW"/>
</dbReference>
<dbReference type="Pfam" id="PF00656">
    <property type="entry name" value="Peptidase_C14"/>
    <property type="match status" value="1"/>
</dbReference>
<evidence type="ECO:0000256" key="2">
    <source>
        <dbReference type="ARBA" id="ARBA00022670"/>
    </source>
</evidence>
<protein>
    <recommendedName>
        <fullName evidence="12">Caspase-1</fullName>
    </recommendedName>
</protein>
<evidence type="ECO:0008006" key="12">
    <source>
        <dbReference type="Google" id="ProtNLM"/>
    </source>
</evidence>
<name>A0AAN7V8D7_9COLE</name>
<keyword evidence="4" id="KW-0378">Hydrolase</keyword>
<dbReference type="FunFam" id="3.40.50.1460:FF:000001">
    <property type="entry name" value="Caspase-3 preproprotein"/>
    <property type="match status" value="1"/>
</dbReference>
<dbReference type="InterPro" id="IPR015917">
    <property type="entry name" value="Pept_C14A"/>
</dbReference>
<evidence type="ECO:0000256" key="7">
    <source>
        <dbReference type="RuleBase" id="RU003971"/>
    </source>
</evidence>
<dbReference type="PROSITE" id="PS50208">
    <property type="entry name" value="CASPASE_P20"/>
    <property type="match status" value="1"/>
</dbReference>
<dbReference type="InterPro" id="IPR002138">
    <property type="entry name" value="Pept_C14_p10"/>
</dbReference>
<feature type="domain" description="Caspase family p10" evidence="8">
    <location>
        <begin position="182"/>
        <end position="277"/>
    </location>
</feature>